<dbReference type="AlphaFoldDB" id="A0A8S4N5F9"/>
<evidence type="ECO:0000256" key="1">
    <source>
        <dbReference type="ARBA" id="ARBA00001974"/>
    </source>
</evidence>
<dbReference type="SUPFAM" id="SSF54373">
    <property type="entry name" value="FAD-linked reductases, C-terminal domain"/>
    <property type="match status" value="1"/>
</dbReference>
<feature type="binding site" evidence="7">
    <location>
        <position position="280"/>
    </location>
    <ligand>
        <name>D-dopa</name>
        <dbReference type="ChEBI" id="CHEBI:149689"/>
    </ligand>
</feature>
<evidence type="ECO:0000256" key="5">
    <source>
        <dbReference type="ARBA" id="ARBA00022827"/>
    </source>
</evidence>
<dbReference type="GO" id="GO:0071949">
    <property type="term" value="F:FAD binding"/>
    <property type="evidence" value="ECO:0007669"/>
    <property type="project" value="InterPro"/>
</dbReference>
<sequence>MSRRRICVIGAGVIGVSTAARIQDTIPGVDITIVAEKFSPYTTSDGSGGFWEPHVLAETPIEKQLEWSKETFEHINSLLGTAHARDAGLNYVSGYSLHTSYQEDPFWKDIVFGFRHLTKRELQLYPGHSHGWFHTTWVANCRTYIPWLMAQFRRKGGRVIKRKVQRIEELVPDYDIVVNCCGLGAYDLLNDKTVVPVRGQVIRVSASWLKHFIILEDRDQETYRYMLPNSDTIVIGGTADEGQWDTTVSQSTKRDIWENACKVIPSLKDAVIVEDWVGLRPSRPRVRIEIEHMNLKNRDVPVVHNYGHGGAGVTLHWGCAGEATSLVQSCLKDTKKLSKL</sequence>
<dbReference type="PIRSF" id="PIRSF000189">
    <property type="entry name" value="D-aa_oxidase"/>
    <property type="match status" value="1"/>
</dbReference>
<dbReference type="GO" id="GO:0003884">
    <property type="term" value="F:D-amino-acid oxidase activity"/>
    <property type="evidence" value="ECO:0007669"/>
    <property type="project" value="InterPro"/>
</dbReference>
<feature type="domain" description="FAD dependent oxidoreductase" evidence="8">
    <location>
        <begin position="5"/>
        <end position="324"/>
    </location>
</feature>
<feature type="binding site" evidence="7">
    <location>
        <position position="164"/>
    </location>
    <ligand>
        <name>FAD</name>
        <dbReference type="ChEBI" id="CHEBI:57692"/>
    </ligand>
</feature>
<feature type="binding site" evidence="7">
    <location>
        <begin position="309"/>
        <end position="314"/>
    </location>
    <ligand>
        <name>FAD</name>
        <dbReference type="ChEBI" id="CHEBI:57692"/>
    </ligand>
</feature>
<dbReference type="GO" id="GO:0005782">
    <property type="term" value="C:peroxisomal matrix"/>
    <property type="evidence" value="ECO:0007669"/>
    <property type="project" value="UniProtKB-SubCell"/>
</dbReference>
<dbReference type="PANTHER" id="PTHR11530:SF11">
    <property type="entry name" value="D-ASPARTATE OXIDASE"/>
    <property type="match status" value="1"/>
</dbReference>
<accession>A0A8S4N5F9</accession>
<proteinExistence type="inferred from homology"/>
<dbReference type="Pfam" id="PF01266">
    <property type="entry name" value="DAO"/>
    <property type="match status" value="1"/>
</dbReference>
<evidence type="ECO:0000256" key="2">
    <source>
        <dbReference type="ARBA" id="ARBA00004253"/>
    </source>
</evidence>
<protein>
    <recommendedName>
        <fullName evidence="8">FAD dependent oxidoreductase domain-containing protein</fullName>
    </recommendedName>
</protein>
<evidence type="ECO:0000313" key="10">
    <source>
        <dbReference type="Proteomes" id="UP000749559"/>
    </source>
</evidence>
<keyword evidence="6" id="KW-0560">Oxidoreductase</keyword>
<feature type="binding site" evidence="7">
    <location>
        <position position="225"/>
    </location>
    <ligand>
        <name>D-dopa</name>
        <dbReference type="ChEBI" id="CHEBI:149689"/>
    </ligand>
</feature>
<dbReference type="OrthoDB" id="2015447at2759"/>
<organism evidence="9 10">
    <name type="scientific">Owenia fusiformis</name>
    <name type="common">Polychaete worm</name>
    <dbReference type="NCBI Taxonomy" id="6347"/>
    <lineage>
        <taxon>Eukaryota</taxon>
        <taxon>Metazoa</taxon>
        <taxon>Spiralia</taxon>
        <taxon>Lophotrochozoa</taxon>
        <taxon>Annelida</taxon>
        <taxon>Polychaeta</taxon>
        <taxon>Sedentaria</taxon>
        <taxon>Canalipalpata</taxon>
        <taxon>Sabellida</taxon>
        <taxon>Oweniida</taxon>
        <taxon>Oweniidae</taxon>
        <taxon>Owenia</taxon>
    </lineage>
</organism>
<keyword evidence="5 7" id="KW-0274">FAD</keyword>
<dbReference type="Gene3D" id="3.40.50.720">
    <property type="entry name" value="NAD(P)-binding Rossmann-like Domain"/>
    <property type="match status" value="1"/>
</dbReference>
<dbReference type="PROSITE" id="PS00677">
    <property type="entry name" value="DAO"/>
    <property type="match status" value="1"/>
</dbReference>
<evidence type="ECO:0000256" key="6">
    <source>
        <dbReference type="ARBA" id="ARBA00023002"/>
    </source>
</evidence>
<dbReference type="Proteomes" id="UP000749559">
    <property type="component" value="Unassembled WGS sequence"/>
</dbReference>
<comment type="cofactor">
    <cofactor evidence="1 7">
        <name>FAD</name>
        <dbReference type="ChEBI" id="CHEBI:57692"/>
    </cofactor>
</comment>
<evidence type="ECO:0000313" key="9">
    <source>
        <dbReference type="EMBL" id="CAH1775679.1"/>
    </source>
</evidence>
<dbReference type="SUPFAM" id="SSF51971">
    <property type="entry name" value="Nucleotide-binding domain"/>
    <property type="match status" value="1"/>
</dbReference>
<keyword evidence="4" id="KW-0285">Flavoprotein</keyword>
<evidence type="ECO:0000256" key="7">
    <source>
        <dbReference type="PIRSR" id="PIRSR000189-1"/>
    </source>
</evidence>
<name>A0A8S4N5F9_OWEFU</name>
<dbReference type="GO" id="GO:0019478">
    <property type="term" value="P:D-amino acid catabolic process"/>
    <property type="evidence" value="ECO:0007669"/>
    <property type="project" value="TreeGrafter"/>
</dbReference>
<keyword evidence="10" id="KW-1185">Reference proteome</keyword>
<dbReference type="InterPro" id="IPR006076">
    <property type="entry name" value="FAD-dep_OxRdtase"/>
</dbReference>
<feature type="binding site" evidence="7">
    <location>
        <begin position="43"/>
        <end position="44"/>
    </location>
    <ligand>
        <name>FAD</name>
        <dbReference type="ChEBI" id="CHEBI:57692"/>
    </ligand>
</feature>
<evidence type="ECO:0000256" key="4">
    <source>
        <dbReference type="ARBA" id="ARBA00022630"/>
    </source>
</evidence>
<dbReference type="InterPro" id="IPR006181">
    <property type="entry name" value="D-amino_acid_oxidase_CS"/>
</dbReference>
<feature type="binding site" evidence="7">
    <location>
        <position position="310"/>
    </location>
    <ligand>
        <name>D-dopa</name>
        <dbReference type="ChEBI" id="CHEBI:149689"/>
    </ligand>
</feature>
<dbReference type="InterPro" id="IPR023209">
    <property type="entry name" value="DAO"/>
</dbReference>
<evidence type="ECO:0000256" key="3">
    <source>
        <dbReference type="ARBA" id="ARBA00006730"/>
    </source>
</evidence>
<reference evidence="9" key="1">
    <citation type="submission" date="2022-03" db="EMBL/GenBank/DDBJ databases">
        <authorList>
            <person name="Martin C."/>
        </authorList>
    </citation>
    <scope>NUCLEOTIDE SEQUENCE</scope>
</reference>
<dbReference type="EMBL" id="CAIIXF020000001">
    <property type="protein sequence ID" value="CAH1775679.1"/>
    <property type="molecule type" value="Genomic_DNA"/>
</dbReference>
<comment type="similarity">
    <text evidence="3">Belongs to the DAMOX/DASOX family.</text>
</comment>
<evidence type="ECO:0000259" key="8">
    <source>
        <dbReference type="Pfam" id="PF01266"/>
    </source>
</evidence>
<dbReference type="PANTHER" id="PTHR11530">
    <property type="entry name" value="D-AMINO ACID OXIDASE"/>
    <property type="match status" value="1"/>
</dbReference>
<comment type="subcellular location">
    <subcellularLocation>
        <location evidence="2">Peroxisome matrix</location>
    </subcellularLocation>
</comment>
<gene>
    <name evidence="9" type="ORF">OFUS_LOCUS2953</name>
</gene>
<comment type="caution">
    <text evidence="9">The sequence shown here is derived from an EMBL/GenBank/DDBJ whole genome shotgun (WGS) entry which is preliminary data.</text>
</comment>
<dbReference type="Gene3D" id="3.30.9.10">
    <property type="entry name" value="D-Amino Acid Oxidase, subunit A, domain 2"/>
    <property type="match status" value="1"/>
</dbReference>